<comment type="catalytic activity">
    <reaction evidence="7">
        <text>a peptidoglycan chain = a peptidoglycan chain with N-acetyl-1,6-anhydromuramyl-[peptide] at the reducing end + a peptidoglycan chain with N-acetylglucosamine at the non-reducing end.</text>
        <dbReference type="EC" id="4.2.2.29"/>
    </reaction>
</comment>
<dbReference type="Gene3D" id="3.30.1490.480">
    <property type="entry name" value="Endolytic murein transglycosylase"/>
    <property type="match status" value="1"/>
</dbReference>
<reference evidence="9 10" key="1">
    <citation type="submission" date="2018-10" db="EMBL/GenBank/DDBJ databases">
        <title>Kocuria tytonicola, new bacteria from the preen glands of American barn owls (Tyto furcata).</title>
        <authorList>
            <person name="Braun M.S."/>
            <person name="Wang E."/>
            <person name="Zimmermann S."/>
            <person name="Boutin S."/>
            <person name="Wagner H."/>
            <person name="Wink M."/>
        </authorList>
    </citation>
    <scope>NUCLEOTIDE SEQUENCE [LARGE SCALE GENOMIC DNA]</scope>
    <source>
        <strain evidence="9 10">473</strain>
    </source>
</reference>
<evidence type="ECO:0000256" key="6">
    <source>
        <dbReference type="ARBA" id="ARBA00023316"/>
    </source>
</evidence>
<feature type="region of interest" description="Disordered" evidence="8">
    <location>
        <begin position="320"/>
        <end position="341"/>
    </location>
</feature>
<dbReference type="HAMAP" id="MF_02065">
    <property type="entry name" value="MltG"/>
    <property type="match status" value="1"/>
</dbReference>
<evidence type="ECO:0000256" key="8">
    <source>
        <dbReference type="SAM" id="MobiDB-lite"/>
    </source>
</evidence>
<keyword evidence="3 7" id="KW-1133">Transmembrane helix</keyword>
<keyword evidence="2 7" id="KW-0812">Transmembrane</keyword>
<dbReference type="GO" id="GO:0009252">
    <property type="term" value="P:peptidoglycan biosynthetic process"/>
    <property type="evidence" value="ECO:0007669"/>
    <property type="project" value="UniProtKB-UniRule"/>
</dbReference>
<feature type="transmembrane region" description="Helical" evidence="7">
    <location>
        <begin position="61"/>
        <end position="88"/>
    </location>
</feature>
<evidence type="ECO:0000256" key="2">
    <source>
        <dbReference type="ARBA" id="ARBA00022692"/>
    </source>
</evidence>
<dbReference type="GO" id="GO:0005886">
    <property type="term" value="C:plasma membrane"/>
    <property type="evidence" value="ECO:0007669"/>
    <property type="project" value="UniProtKB-SubCell"/>
</dbReference>
<dbReference type="Gene3D" id="3.30.160.60">
    <property type="entry name" value="Classic Zinc Finger"/>
    <property type="match status" value="1"/>
</dbReference>
<dbReference type="EMBL" id="RDEX01000001">
    <property type="protein sequence ID" value="RLY95002.1"/>
    <property type="molecule type" value="Genomic_DNA"/>
</dbReference>
<dbReference type="EC" id="4.2.2.29" evidence="7"/>
<comment type="function">
    <text evidence="7">Functions as a peptidoglycan terminase that cleaves nascent peptidoglycan strands endolytically to terminate their elongation.</text>
</comment>
<comment type="subcellular location">
    <subcellularLocation>
        <location evidence="7">Cell membrane</location>
        <topology evidence="7">Single-pass membrane protein</topology>
    </subcellularLocation>
</comment>
<comment type="caution">
    <text evidence="9">The sequence shown here is derived from an EMBL/GenBank/DDBJ whole genome shotgun (WGS) entry which is preliminary data.</text>
</comment>
<evidence type="ECO:0000256" key="3">
    <source>
        <dbReference type="ARBA" id="ARBA00022989"/>
    </source>
</evidence>
<evidence type="ECO:0000256" key="7">
    <source>
        <dbReference type="HAMAP-Rule" id="MF_02065"/>
    </source>
</evidence>
<dbReference type="AlphaFoldDB" id="A0A3L9LFQ0"/>
<dbReference type="NCBIfam" id="TIGR00247">
    <property type="entry name" value="endolytic transglycosylase MltG"/>
    <property type="match status" value="1"/>
</dbReference>
<keyword evidence="5 7" id="KW-0456">Lyase</keyword>
<evidence type="ECO:0000256" key="5">
    <source>
        <dbReference type="ARBA" id="ARBA00023239"/>
    </source>
</evidence>
<dbReference type="Pfam" id="PF02618">
    <property type="entry name" value="YceG"/>
    <property type="match status" value="1"/>
</dbReference>
<accession>A0A3L9LFQ0</accession>
<dbReference type="InterPro" id="IPR003770">
    <property type="entry name" value="MLTG-like"/>
</dbReference>
<protein>
    <recommendedName>
        <fullName evidence="7">Endolytic murein transglycosylase</fullName>
        <ecNumber evidence="7">4.2.2.29</ecNumber>
    </recommendedName>
    <alternativeName>
        <fullName evidence="7">Peptidoglycan lytic transglycosylase</fullName>
    </alternativeName>
    <alternativeName>
        <fullName evidence="7">Peptidoglycan polymerization terminase</fullName>
    </alternativeName>
</protein>
<dbReference type="GO" id="GO:0071555">
    <property type="term" value="P:cell wall organization"/>
    <property type="evidence" value="ECO:0007669"/>
    <property type="project" value="UniProtKB-KW"/>
</dbReference>
<evidence type="ECO:0000256" key="4">
    <source>
        <dbReference type="ARBA" id="ARBA00023136"/>
    </source>
</evidence>
<proteinExistence type="inferred from homology"/>
<evidence type="ECO:0000313" key="10">
    <source>
        <dbReference type="Proteomes" id="UP000277871"/>
    </source>
</evidence>
<feature type="region of interest" description="Disordered" evidence="8">
    <location>
        <begin position="1"/>
        <end position="59"/>
    </location>
</feature>
<keyword evidence="10" id="KW-1185">Reference proteome</keyword>
<name>A0A3L9LFQ0_9MICC</name>
<keyword evidence="6 7" id="KW-0961">Cell wall biogenesis/degradation</keyword>
<organism evidence="9 10">
    <name type="scientific">Kocuria tytonicola</name>
    <dbReference type="NCBI Taxonomy" id="2055946"/>
    <lineage>
        <taxon>Bacteria</taxon>
        <taxon>Bacillati</taxon>
        <taxon>Actinomycetota</taxon>
        <taxon>Actinomycetes</taxon>
        <taxon>Micrococcales</taxon>
        <taxon>Micrococcaceae</taxon>
        <taxon>Kocuria</taxon>
    </lineage>
</organism>
<dbReference type="PANTHER" id="PTHR30518:SF2">
    <property type="entry name" value="ENDOLYTIC MUREIN TRANSGLYCOSYLASE"/>
    <property type="match status" value="1"/>
</dbReference>
<feature type="compositionally biased region" description="Basic and acidic residues" evidence="8">
    <location>
        <begin position="42"/>
        <end position="51"/>
    </location>
</feature>
<gene>
    <name evidence="7 9" type="primary">mltG</name>
    <name evidence="9" type="ORF">EAE32_07795</name>
</gene>
<dbReference type="GO" id="GO:0008932">
    <property type="term" value="F:lytic endotransglycosylase activity"/>
    <property type="evidence" value="ECO:0007669"/>
    <property type="project" value="UniProtKB-UniRule"/>
</dbReference>
<feature type="site" description="Important for catalytic activity" evidence="7">
    <location>
        <position position="273"/>
    </location>
</feature>
<dbReference type="Proteomes" id="UP000277871">
    <property type="component" value="Unassembled WGS sequence"/>
</dbReference>
<dbReference type="PANTHER" id="PTHR30518">
    <property type="entry name" value="ENDOLYTIC MUREIN TRANSGLYCOSYLASE"/>
    <property type="match status" value="1"/>
</dbReference>
<feature type="compositionally biased region" description="Basic and acidic residues" evidence="8">
    <location>
        <begin position="1"/>
        <end position="21"/>
    </location>
</feature>
<keyword evidence="4 7" id="KW-0472">Membrane</keyword>
<keyword evidence="1 7" id="KW-1003">Cell membrane</keyword>
<dbReference type="RefSeq" id="WP_121864673.1">
    <property type="nucleotide sequence ID" value="NZ_RDEX01000001.1"/>
</dbReference>
<evidence type="ECO:0000256" key="1">
    <source>
        <dbReference type="ARBA" id="ARBA00022475"/>
    </source>
</evidence>
<sequence>MSDEPRRNGTGDGTPEYRAHGDGPTSPKDSDAGAHSALAGSFEHHDVTPEQRKRRKARSRASMTTAIALFVAALVVVVAVLGSTFGLFERKDYHGSGDQPVNFSVADGSTTGQIAQELQSQDIVANASYFVSQFQKRYPEDFIQPGDYQLKTKMSSEDVISTFMDKGEATHYAAIAKTQRLDDTFTTLSQATGLKKNEFETLASDKTKFGVPEKFPDLEGWLHPGEYRFPLDATAEQVLQEMVDRTKDTLKKNDVPEDKWFEVLTVGSIVEFEGTPANYPSVAGAIENRMNNPDGETSGFIQSDASVTYGLGKKTVHLTDEEKKDKSNPYNTYANPGLPVGPIGSPSDDAIAAAAKPEKNDYYYWVTVNLDTGETKFAKTYEEHQKYVEQYQQWCADNEGKCS</sequence>
<comment type="similarity">
    <text evidence="7">Belongs to the transglycosylase MltG family.</text>
</comment>
<evidence type="ECO:0000313" key="9">
    <source>
        <dbReference type="EMBL" id="RLY95002.1"/>
    </source>
</evidence>